<evidence type="ECO:0000256" key="7">
    <source>
        <dbReference type="SAM" id="Phobius"/>
    </source>
</evidence>
<keyword evidence="6 7" id="KW-0472">Membrane</keyword>
<accession>A0ABU1WC58</accession>
<evidence type="ECO:0000256" key="6">
    <source>
        <dbReference type="ARBA" id="ARBA00023136"/>
    </source>
</evidence>
<dbReference type="InterPro" id="IPR051907">
    <property type="entry name" value="DoxX-like_oxidoreductase"/>
</dbReference>
<comment type="similarity">
    <text evidence="2">Belongs to the DoxX family.</text>
</comment>
<evidence type="ECO:0000256" key="5">
    <source>
        <dbReference type="ARBA" id="ARBA00022989"/>
    </source>
</evidence>
<evidence type="ECO:0000313" key="9">
    <source>
        <dbReference type="Proteomes" id="UP001251524"/>
    </source>
</evidence>
<keyword evidence="4 7" id="KW-0812">Transmembrane</keyword>
<gene>
    <name evidence="8" type="ORF">J2X06_002248</name>
</gene>
<reference evidence="8 9" key="1">
    <citation type="submission" date="2023-07" db="EMBL/GenBank/DDBJ databases">
        <title>Sorghum-associated microbial communities from plants grown in Nebraska, USA.</title>
        <authorList>
            <person name="Schachtman D."/>
        </authorList>
    </citation>
    <scope>NUCLEOTIDE SEQUENCE [LARGE SCALE GENOMIC DNA]</scope>
    <source>
        <strain evidence="8 9">BE198</strain>
    </source>
</reference>
<organism evidence="8 9">
    <name type="scientific">Lysobacter niastensis</name>
    <dbReference type="NCBI Taxonomy" id="380629"/>
    <lineage>
        <taxon>Bacteria</taxon>
        <taxon>Pseudomonadati</taxon>
        <taxon>Pseudomonadota</taxon>
        <taxon>Gammaproteobacteria</taxon>
        <taxon>Lysobacterales</taxon>
        <taxon>Lysobacteraceae</taxon>
        <taxon>Lysobacter</taxon>
    </lineage>
</organism>
<feature type="transmembrane region" description="Helical" evidence="7">
    <location>
        <begin position="84"/>
        <end position="104"/>
    </location>
</feature>
<comment type="caution">
    <text evidence="8">The sequence shown here is derived from an EMBL/GenBank/DDBJ whole genome shotgun (WGS) entry which is preliminary data.</text>
</comment>
<dbReference type="Pfam" id="PF07681">
    <property type="entry name" value="DoxX"/>
    <property type="match status" value="1"/>
</dbReference>
<keyword evidence="9" id="KW-1185">Reference proteome</keyword>
<dbReference type="InterPro" id="IPR032808">
    <property type="entry name" value="DoxX"/>
</dbReference>
<evidence type="ECO:0000256" key="1">
    <source>
        <dbReference type="ARBA" id="ARBA00004651"/>
    </source>
</evidence>
<proteinExistence type="inferred from homology"/>
<feature type="transmembrane region" description="Helical" evidence="7">
    <location>
        <begin position="110"/>
        <end position="131"/>
    </location>
</feature>
<dbReference type="PANTHER" id="PTHR33452">
    <property type="entry name" value="OXIDOREDUCTASE CATD-RELATED"/>
    <property type="match status" value="1"/>
</dbReference>
<dbReference type="Proteomes" id="UP001251524">
    <property type="component" value="Unassembled WGS sequence"/>
</dbReference>
<evidence type="ECO:0000256" key="2">
    <source>
        <dbReference type="ARBA" id="ARBA00006679"/>
    </source>
</evidence>
<keyword evidence="5 7" id="KW-1133">Transmembrane helix</keyword>
<dbReference type="PANTHER" id="PTHR33452:SF1">
    <property type="entry name" value="INNER MEMBRANE PROTEIN YPHA-RELATED"/>
    <property type="match status" value="1"/>
</dbReference>
<feature type="transmembrane region" description="Helical" evidence="7">
    <location>
        <begin position="57"/>
        <end position="77"/>
    </location>
</feature>
<feature type="transmembrane region" description="Helical" evidence="7">
    <location>
        <begin position="16"/>
        <end position="37"/>
    </location>
</feature>
<name>A0ABU1WC58_9GAMM</name>
<keyword evidence="3" id="KW-1003">Cell membrane</keyword>
<evidence type="ECO:0000256" key="3">
    <source>
        <dbReference type="ARBA" id="ARBA00022475"/>
    </source>
</evidence>
<protein>
    <submittedName>
        <fullName evidence="8">Oxidoreductase</fullName>
    </submittedName>
</protein>
<sequence length="141" mass="14836">MATLSITDRAPDATGFASFLGLLGRLLMAAIFLISGIGKVTAPAATMGYIASAGLPLPEIAFLIAILVEIVGGIALVIGYRTRFVAAVLGLFCLATAFTFHAQFSDQNQFIHFFKNVTMAGGFLQIVAFGAGRYSLDARRG</sequence>
<evidence type="ECO:0000256" key="4">
    <source>
        <dbReference type="ARBA" id="ARBA00022692"/>
    </source>
</evidence>
<dbReference type="RefSeq" id="WP_310062339.1">
    <property type="nucleotide sequence ID" value="NZ_JAVDVY010000002.1"/>
</dbReference>
<comment type="subcellular location">
    <subcellularLocation>
        <location evidence="1">Cell membrane</location>
        <topology evidence="1">Multi-pass membrane protein</topology>
    </subcellularLocation>
</comment>
<dbReference type="EMBL" id="JAVDVY010000002">
    <property type="protein sequence ID" value="MDR7135039.1"/>
    <property type="molecule type" value="Genomic_DNA"/>
</dbReference>
<evidence type="ECO:0000313" key="8">
    <source>
        <dbReference type="EMBL" id="MDR7135039.1"/>
    </source>
</evidence>